<name>A0A3D8J7I9_9HELI</name>
<gene>
    <name evidence="9" type="ORF">CQA66_02095</name>
</gene>
<dbReference type="Gene3D" id="3.30.1490.190">
    <property type="match status" value="1"/>
</dbReference>
<dbReference type="GO" id="GO:0045892">
    <property type="term" value="P:negative regulation of DNA-templated transcription"/>
    <property type="evidence" value="ECO:0007669"/>
    <property type="project" value="TreeGrafter"/>
</dbReference>
<dbReference type="PANTHER" id="PTHR33202">
    <property type="entry name" value="ZINC UPTAKE REGULATION PROTEIN"/>
    <property type="match status" value="1"/>
</dbReference>
<feature type="binding site" evidence="8">
    <location>
        <position position="128"/>
    </location>
    <ligand>
        <name>Zn(2+)</name>
        <dbReference type="ChEBI" id="CHEBI:29105"/>
    </ligand>
</feature>
<keyword evidence="5" id="KW-0805">Transcription regulation</keyword>
<dbReference type="AlphaFoldDB" id="A0A3D8J7I9"/>
<evidence type="ECO:0000256" key="8">
    <source>
        <dbReference type="PIRSR" id="PIRSR602481-1"/>
    </source>
</evidence>
<keyword evidence="6" id="KW-0238">DNA-binding</keyword>
<comment type="similarity">
    <text evidence="2">Belongs to the Fur family.</text>
</comment>
<sequence length="154" mass="17711">MNFERELKIKKLKVTPQRIAILKEIESSGHIGIEEVYEKIKKKYPSTSLATVYKNIAILCGATILREIKAPGHKQKFELSQDKHVHVMCEKCGKLEDLHIDFSSLQNNCMQISGYNLYDVSAVFLGTCPRCLRHNIISNEKVEQSYHQSTRNFL</sequence>
<proteinExistence type="inferred from homology"/>
<dbReference type="InterPro" id="IPR002481">
    <property type="entry name" value="FUR"/>
</dbReference>
<keyword evidence="10" id="KW-1185">Reference proteome</keyword>
<dbReference type="InterPro" id="IPR036388">
    <property type="entry name" value="WH-like_DNA-bd_sf"/>
</dbReference>
<dbReference type="CDD" id="cd07153">
    <property type="entry name" value="Fur_like"/>
    <property type="match status" value="1"/>
</dbReference>
<evidence type="ECO:0000256" key="3">
    <source>
        <dbReference type="ARBA" id="ARBA00022491"/>
    </source>
</evidence>
<dbReference type="InterPro" id="IPR036390">
    <property type="entry name" value="WH_DNA-bd_sf"/>
</dbReference>
<reference evidence="9 10" key="1">
    <citation type="submission" date="2018-04" db="EMBL/GenBank/DDBJ databases">
        <title>Novel Campyloabacter and Helicobacter Species and Strains.</title>
        <authorList>
            <person name="Mannion A.J."/>
            <person name="Shen Z."/>
            <person name="Fox J.G."/>
        </authorList>
    </citation>
    <scope>NUCLEOTIDE SEQUENCE [LARGE SCALE GENOMIC DNA]</scope>
    <source>
        <strain evidence="9 10">MIT 97-5075</strain>
    </source>
</reference>
<evidence type="ECO:0000256" key="1">
    <source>
        <dbReference type="ARBA" id="ARBA00002997"/>
    </source>
</evidence>
<dbReference type="Proteomes" id="UP000256424">
    <property type="component" value="Unassembled WGS sequence"/>
</dbReference>
<keyword evidence="3" id="KW-0678">Repressor</keyword>
<dbReference type="GO" id="GO:0003700">
    <property type="term" value="F:DNA-binding transcription factor activity"/>
    <property type="evidence" value="ECO:0007669"/>
    <property type="project" value="InterPro"/>
</dbReference>
<keyword evidence="8" id="KW-0479">Metal-binding</keyword>
<feature type="binding site" evidence="8">
    <location>
        <position position="131"/>
    </location>
    <ligand>
        <name>Zn(2+)</name>
        <dbReference type="ChEBI" id="CHEBI:29105"/>
    </ligand>
</feature>
<comment type="function">
    <text evidence="1">Acts as a global negative controlling element, employing Fe(2+) as a cofactor to bind the operator of the repressed genes.</text>
</comment>
<dbReference type="GO" id="GO:0008270">
    <property type="term" value="F:zinc ion binding"/>
    <property type="evidence" value="ECO:0007669"/>
    <property type="project" value="TreeGrafter"/>
</dbReference>
<evidence type="ECO:0000313" key="10">
    <source>
        <dbReference type="Proteomes" id="UP000256424"/>
    </source>
</evidence>
<dbReference type="GO" id="GO:0000976">
    <property type="term" value="F:transcription cis-regulatory region binding"/>
    <property type="evidence" value="ECO:0007669"/>
    <property type="project" value="TreeGrafter"/>
</dbReference>
<keyword evidence="7" id="KW-0804">Transcription</keyword>
<evidence type="ECO:0000256" key="4">
    <source>
        <dbReference type="ARBA" id="ARBA00022833"/>
    </source>
</evidence>
<comment type="caution">
    <text evidence="9">The sequence shown here is derived from an EMBL/GenBank/DDBJ whole genome shotgun (WGS) entry which is preliminary data.</text>
</comment>
<dbReference type="SUPFAM" id="SSF46785">
    <property type="entry name" value="Winged helix' DNA-binding domain"/>
    <property type="match status" value="1"/>
</dbReference>
<comment type="cofactor">
    <cofactor evidence="8">
        <name>Zn(2+)</name>
        <dbReference type="ChEBI" id="CHEBI:29105"/>
    </cofactor>
    <text evidence="8">Binds 1 zinc ion per subunit.</text>
</comment>
<dbReference type="GO" id="GO:1900376">
    <property type="term" value="P:regulation of secondary metabolite biosynthetic process"/>
    <property type="evidence" value="ECO:0007669"/>
    <property type="project" value="TreeGrafter"/>
</dbReference>
<feature type="binding site" evidence="8">
    <location>
        <position position="92"/>
    </location>
    <ligand>
        <name>Zn(2+)</name>
        <dbReference type="ChEBI" id="CHEBI:29105"/>
    </ligand>
</feature>
<accession>A0A3D8J7I9</accession>
<keyword evidence="4 8" id="KW-0862">Zinc</keyword>
<evidence type="ECO:0000313" key="9">
    <source>
        <dbReference type="EMBL" id="RDU73473.1"/>
    </source>
</evidence>
<evidence type="ECO:0000256" key="7">
    <source>
        <dbReference type="ARBA" id="ARBA00023163"/>
    </source>
</evidence>
<dbReference type="EMBL" id="NXLW01000002">
    <property type="protein sequence ID" value="RDU73473.1"/>
    <property type="molecule type" value="Genomic_DNA"/>
</dbReference>
<dbReference type="PANTHER" id="PTHR33202:SF7">
    <property type="entry name" value="FERRIC UPTAKE REGULATION PROTEIN"/>
    <property type="match status" value="1"/>
</dbReference>
<dbReference type="Pfam" id="PF01475">
    <property type="entry name" value="FUR"/>
    <property type="match status" value="1"/>
</dbReference>
<evidence type="ECO:0000256" key="2">
    <source>
        <dbReference type="ARBA" id="ARBA00007957"/>
    </source>
</evidence>
<dbReference type="RefSeq" id="WP_115582533.1">
    <property type="nucleotide sequence ID" value="NZ_NXLW01000002.1"/>
</dbReference>
<evidence type="ECO:0000256" key="6">
    <source>
        <dbReference type="ARBA" id="ARBA00023125"/>
    </source>
</evidence>
<evidence type="ECO:0000256" key="5">
    <source>
        <dbReference type="ARBA" id="ARBA00023015"/>
    </source>
</evidence>
<organism evidence="9 10">
    <name type="scientific">Helicobacter aurati</name>
    <dbReference type="NCBI Taxonomy" id="137778"/>
    <lineage>
        <taxon>Bacteria</taxon>
        <taxon>Pseudomonadati</taxon>
        <taxon>Campylobacterota</taxon>
        <taxon>Epsilonproteobacteria</taxon>
        <taxon>Campylobacterales</taxon>
        <taxon>Helicobacteraceae</taxon>
        <taxon>Helicobacter</taxon>
    </lineage>
</organism>
<protein>
    <submittedName>
        <fullName evidence="9">Transcriptional repressor</fullName>
    </submittedName>
</protein>
<dbReference type="Gene3D" id="1.10.10.10">
    <property type="entry name" value="Winged helix-like DNA-binding domain superfamily/Winged helix DNA-binding domain"/>
    <property type="match status" value="1"/>
</dbReference>
<dbReference type="InterPro" id="IPR043135">
    <property type="entry name" value="Fur_C"/>
</dbReference>
<feature type="binding site" evidence="8">
    <location>
        <position position="89"/>
    </location>
    <ligand>
        <name>Zn(2+)</name>
        <dbReference type="ChEBI" id="CHEBI:29105"/>
    </ligand>
</feature>